<evidence type="ECO:0008006" key="2">
    <source>
        <dbReference type="Google" id="ProtNLM"/>
    </source>
</evidence>
<dbReference type="InterPro" id="IPR010870">
    <property type="entry name" value="Porin_O/P"/>
</dbReference>
<name>A0A3B1C0Y5_9ZZZZ</name>
<gene>
    <name evidence="1" type="ORF">MNBD_NITROSPINAE04-2374</name>
</gene>
<reference evidence="1" key="1">
    <citation type="submission" date="2018-06" db="EMBL/GenBank/DDBJ databases">
        <authorList>
            <person name="Zhirakovskaya E."/>
        </authorList>
    </citation>
    <scope>NUCLEOTIDE SEQUENCE</scope>
</reference>
<organism evidence="1">
    <name type="scientific">hydrothermal vent metagenome</name>
    <dbReference type="NCBI Taxonomy" id="652676"/>
    <lineage>
        <taxon>unclassified sequences</taxon>
        <taxon>metagenomes</taxon>
        <taxon>ecological metagenomes</taxon>
    </lineage>
</organism>
<dbReference type="Gene3D" id="2.40.160.10">
    <property type="entry name" value="Porin"/>
    <property type="match status" value="1"/>
</dbReference>
<evidence type="ECO:0000313" key="1">
    <source>
        <dbReference type="EMBL" id="VAX21742.1"/>
    </source>
</evidence>
<dbReference type="SUPFAM" id="SSF56935">
    <property type="entry name" value="Porins"/>
    <property type="match status" value="1"/>
</dbReference>
<dbReference type="InterPro" id="IPR023614">
    <property type="entry name" value="Porin_dom_sf"/>
</dbReference>
<accession>A0A3B1C0Y5</accession>
<dbReference type="Pfam" id="PF07396">
    <property type="entry name" value="Porin_O_P"/>
    <property type="match status" value="1"/>
</dbReference>
<dbReference type="EMBL" id="UOGA01000208">
    <property type="protein sequence ID" value="VAX21742.1"/>
    <property type="molecule type" value="Genomic_DNA"/>
</dbReference>
<proteinExistence type="predicted"/>
<protein>
    <recommendedName>
        <fullName evidence="2">Phosphate/pyrophosphate-specific outer membrane porin OprP/OprO</fullName>
    </recommendedName>
</protein>
<sequence>MMRKTLLFFSVMMLAMMAPHAAYAKTSLSPVFSHGLKFQSDDKAFKIGVGGRIMNDWAWFSADDALKDEDTVWKSGTEFRRARLYIGGHIYSNVKFKAQFDFAGGKAKAKDLYIALTKIPGIGMIKTGRFKQPFGLEELTSSKYITFIERSMTMEAFAPSRQSGLMIGSTAWDKRVTWHVSTFRKTNGYGKDYGDTDMSFAARVTVTPYKEGKDIIHLGASYVVLKPNGDSYRAEARPEMHLAPKRLADTKSILADNVNLLGLEAAAVFGPFSAQAEYVMADVSALDGSDPGFSGYYAYVSYFITGESRHYKKGVFKRVSPGANFGEGSGALEIAVRFSNLDLNDAGVNGNEVDTTTVGLNWHLNPNTRVMLNYVSADQKNVGKANGVLARFQVDF</sequence>
<dbReference type="AlphaFoldDB" id="A0A3B1C0Y5"/>